<dbReference type="OrthoDB" id="448250at2759"/>
<name>A0A0L0FAM3_9EUKA</name>
<comment type="subcellular location">
    <subcellularLocation>
        <location evidence="1">Membrane</location>
        <topology evidence="1">Multi-pass membrane protein</topology>
    </subcellularLocation>
</comment>
<keyword evidence="8" id="KW-1185">Reference proteome</keyword>
<dbReference type="PANTHER" id="PTHR10743:SF0">
    <property type="entry name" value="PROTEIN RER1"/>
    <property type="match status" value="1"/>
</dbReference>
<dbReference type="InterPro" id="IPR004932">
    <property type="entry name" value="Rer1"/>
</dbReference>
<evidence type="ECO:0000256" key="5">
    <source>
        <dbReference type="ARBA" id="ARBA00023136"/>
    </source>
</evidence>
<dbReference type="GO" id="GO:0006890">
    <property type="term" value="P:retrograde vesicle-mediated transport, Golgi to endoplasmic reticulum"/>
    <property type="evidence" value="ECO:0007669"/>
    <property type="project" value="TreeGrafter"/>
</dbReference>
<sequence>MFIAFLSPRFEPSSQMEEEDDGPSLPTNADEDFKPFVRRLPEFKFWLSAMKGVFTAIFCSFFKVFDVPVFWPILVLYFLILFTVTMKRQIKHMVKHKYLPWNVGKKKYGGMGSTTMKNNK</sequence>
<protein>
    <recommendedName>
        <fullName evidence="9">Protein RER1</fullName>
    </recommendedName>
</protein>
<dbReference type="GO" id="GO:0000139">
    <property type="term" value="C:Golgi membrane"/>
    <property type="evidence" value="ECO:0007669"/>
    <property type="project" value="TreeGrafter"/>
</dbReference>
<dbReference type="PANTHER" id="PTHR10743">
    <property type="entry name" value="PROTEIN RER1"/>
    <property type="match status" value="1"/>
</dbReference>
<organism evidence="7 8">
    <name type="scientific">Sphaeroforma arctica JP610</name>
    <dbReference type="NCBI Taxonomy" id="667725"/>
    <lineage>
        <taxon>Eukaryota</taxon>
        <taxon>Ichthyosporea</taxon>
        <taxon>Ichthyophonida</taxon>
        <taxon>Sphaeroforma</taxon>
    </lineage>
</organism>
<dbReference type="Pfam" id="PF03248">
    <property type="entry name" value="Rer1"/>
    <property type="match status" value="1"/>
</dbReference>
<reference evidence="7 8" key="1">
    <citation type="submission" date="2011-02" db="EMBL/GenBank/DDBJ databases">
        <title>The Genome Sequence of Sphaeroforma arctica JP610.</title>
        <authorList>
            <consortium name="The Broad Institute Genome Sequencing Platform"/>
            <person name="Russ C."/>
            <person name="Cuomo C."/>
            <person name="Young S.K."/>
            <person name="Zeng Q."/>
            <person name="Gargeya S."/>
            <person name="Alvarado L."/>
            <person name="Berlin A."/>
            <person name="Chapman S.B."/>
            <person name="Chen Z."/>
            <person name="Freedman E."/>
            <person name="Gellesch M."/>
            <person name="Goldberg J."/>
            <person name="Griggs A."/>
            <person name="Gujja S."/>
            <person name="Heilman E."/>
            <person name="Heiman D."/>
            <person name="Howarth C."/>
            <person name="Mehta T."/>
            <person name="Neiman D."/>
            <person name="Pearson M."/>
            <person name="Roberts A."/>
            <person name="Saif S."/>
            <person name="Shea T."/>
            <person name="Shenoy N."/>
            <person name="Sisk P."/>
            <person name="Stolte C."/>
            <person name="Sykes S."/>
            <person name="White J."/>
            <person name="Yandava C."/>
            <person name="Burger G."/>
            <person name="Gray M.W."/>
            <person name="Holland P.W.H."/>
            <person name="King N."/>
            <person name="Lang F.B.F."/>
            <person name="Roger A.J."/>
            <person name="Ruiz-Trillo I."/>
            <person name="Haas B."/>
            <person name="Nusbaum C."/>
            <person name="Birren B."/>
        </authorList>
    </citation>
    <scope>NUCLEOTIDE SEQUENCE [LARGE SCALE GENOMIC DNA]</scope>
    <source>
        <strain evidence="7 8">JP610</strain>
    </source>
</reference>
<evidence type="ECO:0000256" key="6">
    <source>
        <dbReference type="SAM" id="Phobius"/>
    </source>
</evidence>
<dbReference type="eggNOG" id="KOG1688">
    <property type="taxonomic scope" value="Eukaryota"/>
</dbReference>
<evidence type="ECO:0008006" key="9">
    <source>
        <dbReference type="Google" id="ProtNLM"/>
    </source>
</evidence>
<dbReference type="GO" id="GO:0006621">
    <property type="term" value="P:protein retention in ER lumen"/>
    <property type="evidence" value="ECO:0007669"/>
    <property type="project" value="TreeGrafter"/>
</dbReference>
<dbReference type="Proteomes" id="UP000054560">
    <property type="component" value="Unassembled WGS sequence"/>
</dbReference>
<evidence type="ECO:0000313" key="8">
    <source>
        <dbReference type="Proteomes" id="UP000054560"/>
    </source>
</evidence>
<proteinExistence type="inferred from homology"/>
<evidence type="ECO:0000256" key="2">
    <source>
        <dbReference type="ARBA" id="ARBA00006070"/>
    </source>
</evidence>
<dbReference type="RefSeq" id="XP_014147702.1">
    <property type="nucleotide sequence ID" value="XM_014292227.1"/>
</dbReference>
<evidence type="ECO:0000313" key="7">
    <source>
        <dbReference type="EMBL" id="KNC73800.1"/>
    </source>
</evidence>
<dbReference type="GeneID" id="25914147"/>
<dbReference type="STRING" id="667725.A0A0L0FAM3"/>
<dbReference type="GO" id="GO:0005783">
    <property type="term" value="C:endoplasmic reticulum"/>
    <property type="evidence" value="ECO:0007669"/>
    <property type="project" value="GOC"/>
</dbReference>
<keyword evidence="3 6" id="KW-0812">Transmembrane</keyword>
<keyword evidence="5 6" id="KW-0472">Membrane</keyword>
<accession>A0A0L0FAM3</accession>
<evidence type="ECO:0000256" key="4">
    <source>
        <dbReference type="ARBA" id="ARBA00022989"/>
    </source>
</evidence>
<evidence type="ECO:0000256" key="3">
    <source>
        <dbReference type="ARBA" id="ARBA00022692"/>
    </source>
</evidence>
<keyword evidence="4 6" id="KW-1133">Transmembrane helix</keyword>
<dbReference type="AlphaFoldDB" id="A0A0L0FAM3"/>
<comment type="similarity">
    <text evidence="2">Belongs to the RER1 family.</text>
</comment>
<gene>
    <name evidence="7" type="ORF">SARC_13643</name>
</gene>
<evidence type="ECO:0000256" key="1">
    <source>
        <dbReference type="ARBA" id="ARBA00004141"/>
    </source>
</evidence>
<dbReference type="EMBL" id="KQ245130">
    <property type="protein sequence ID" value="KNC73800.1"/>
    <property type="molecule type" value="Genomic_DNA"/>
</dbReference>
<feature type="transmembrane region" description="Helical" evidence="6">
    <location>
        <begin position="69"/>
        <end position="86"/>
    </location>
</feature>